<protein>
    <submittedName>
        <fullName evidence="1">Uncharacterized protein</fullName>
    </submittedName>
</protein>
<evidence type="ECO:0000313" key="1">
    <source>
        <dbReference type="EMBL" id="EGF55491.1"/>
    </source>
</evidence>
<dbReference type="AlphaFoldDB" id="F3PVA6"/>
<comment type="caution">
    <text evidence="1">The sequence shown here is derived from an EMBL/GenBank/DDBJ whole genome shotgun (WGS) entry which is preliminary data.</text>
</comment>
<reference evidence="1 2" key="1">
    <citation type="submission" date="2011-02" db="EMBL/GenBank/DDBJ databases">
        <authorList>
            <person name="Weinstock G."/>
            <person name="Sodergren E."/>
            <person name="Clifton S."/>
            <person name="Fulton L."/>
            <person name="Fulton B."/>
            <person name="Courtney L."/>
            <person name="Fronick C."/>
            <person name="Harrison M."/>
            <person name="Strong C."/>
            <person name="Farmer C."/>
            <person name="Delahaunty K."/>
            <person name="Markovic C."/>
            <person name="Hall O."/>
            <person name="Minx P."/>
            <person name="Tomlinson C."/>
            <person name="Mitreva M."/>
            <person name="Hou S."/>
            <person name="Chen J."/>
            <person name="Wollam A."/>
            <person name="Pepin K.H."/>
            <person name="Johnson M."/>
            <person name="Bhonagiri V."/>
            <person name="Zhang X."/>
            <person name="Suruliraj S."/>
            <person name="Warren W."/>
            <person name="Chinwalla A."/>
            <person name="Mardis E.R."/>
            <person name="Wilson R.K."/>
        </authorList>
    </citation>
    <scope>NUCLEOTIDE SEQUENCE [LARGE SCALE GENOMIC DNA]</scope>
    <source>
        <strain evidence="1 2">YIT 12057</strain>
    </source>
</reference>
<keyword evidence="2" id="KW-1185">Reference proteome</keyword>
<evidence type="ECO:0000313" key="2">
    <source>
        <dbReference type="Proteomes" id="UP000003416"/>
    </source>
</evidence>
<dbReference type="HOGENOM" id="CLU_2679931_0_0_10"/>
<sequence>MNKIHIVIKRLANITKYLKQKVFLGKIARIDDTVTAFIPGILLAKTFFLQSWYCKKYHNPFATSSLLSNFARNLNKRHISKVL</sequence>
<organism evidence="1 2">
    <name type="scientific">Bacteroides fluxus YIT 12057</name>
    <dbReference type="NCBI Taxonomy" id="763034"/>
    <lineage>
        <taxon>Bacteria</taxon>
        <taxon>Pseudomonadati</taxon>
        <taxon>Bacteroidota</taxon>
        <taxon>Bacteroidia</taxon>
        <taxon>Bacteroidales</taxon>
        <taxon>Bacteroidaceae</taxon>
        <taxon>Bacteroides</taxon>
    </lineage>
</organism>
<dbReference type="eggNOG" id="ENOG5030W50">
    <property type="taxonomic scope" value="Bacteria"/>
</dbReference>
<dbReference type="STRING" id="763034.HMPREF9446_02688"/>
<proteinExistence type="predicted"/>
<dbReference type="Proteomes" id="UP000003416">
    <property type="component" value="Unassembled WGS sequence"/>
</dbReference>
<dbReference type="EMBL" id="AFBN01000061">
    <property type="protein sequence ID" value="EGF55491.1"/>
    <property type="molecule type" value="Genomic_DNA"/>
</dbReference>
<accession>F3PVA6</accession>
<gene>
    <name evidence="1" type="ORF">HMPREF9446_02688</name>
</gene>
<dbReference type="GeneID" id="86050177"/>
<dbReference type="RefSeq" id="WP_009125928.1">
    <property type="nucleotide sequence ID" value="NZ_GL882657.1"/>
</dbReference>
<name>F3PVA6_9BACE</name>